<dbReference type="Gene3D" id="1.25.40.10">
    <property type="entry name" value="Tetratricopeptide repeat domain"/>
    <property type="match status" value="6"/>
</dbReference>
<gene>
    <name evidence="10" type="ordered locus">PMN2A_1232</name>
</gene>
<dbReference type="RefSeq" id="WP_011295576.1">
    <property type="nucleotide sequence ID" value="NC_007335.2"/>
</dbReference>
<sequence>MEQIFKQSQDKKKINEVKTFSVPFALEENKDNITIYTNTTSETSKQKIINQAIKFHLQGNILEAKKYYQYIIDQGFNDHRVFANYGAILRDLGKLKDAVLAVREAIKINPNFAEAYCNMGIIFKDLGNLQDAEFYTRKAIQINPDSALAYSNLGIILKDLGNLQDAEFYTRKAIQINPNLPEAYSNLGIILKDLGNLQDAEFSYRKAIQINPNLPEAYFNLGIILKDLGNLQDAEFSYRKAIQIKPKLANSHNNLGIILKDLGKLQDAELSYRKAIQINPDYAEAYSNLGSTLKEQGNFTDAINQFKHALKLNNELTSAKAGLMSTKGNICDWSDERTRNIWLKSLGIKGKAINPWGLLSLENNPLNHLKRSKKFYKEKYIRPTQYIKPSPKSLIHIGYFSADFLNHPVMQLIAPLLELHDKYRFKIYLYSFVPKEDEYTERAKKSGCIFRNIKNLNDIEAVELARSDQLDIAVDLMGYTRHNRMPIFSYRVAPIQINYLGYNGSIGSDTIDYIIADKITIPREYEKFYSEKVIRLPNCFICDDHKKEISKESISRKDFNLPDQGFIFTCFNNNYKITEKEFNIWMNLLRKIEGSVLWLYKANQWSMNNLYKEASKRKVDRDRIIFSEKLPMSKHLARHSLGDLALDTFNYNGGVTSSNALWTGLPVLTKIGQNFTARMSASLLTSLGLPELITYSESEYEDKALYIASNSEEIIRLKSKLNKSKETSPLFNSKLFTQDLENIYLDLVKK</sequence>
<reference evidence="10 11" key="1">
    <citation type="journal article" date="2007" name="PLoS Genet.">
        <title>Patterns and implications of gene gain and loss in the evolution of Prochlorococcus.</title>
        <authorList>
            <person name="Kettler G.C."/>
            <person name="Martiny A.C."/>
            <person name="Huang K."/>
            <person name="Zucker J."/>
            <person name="Coleman M.L."/>
            <person name="Rodrigue S."/>
            <person name="Chen F."/>
            <person name="Lapidus A."/>
            <person name="Ferriera S."/>
            <person name="Johnson J."/>
            <person name="Steglich C."/>
            <person name="Church G.M."/>
            <person name="Richardson P."/>
            <person name="Chisholm S.W."/>
        </authorList>
    </citation>
    <scope>NUCLEOTIDE SEQUENCE [LARGE SCALE GENOMIC DNA]</scope>
    <source>
        <strain evidence="10 11">NATL2A</strain>
    </source>
</reference>
<dbReference type="KEGG" id="pmn:PMN2A_1232"/>
<name>Q46IF6_PROMT</name>
<evidence type="ECO:0000256" key="8">
    <source>
        <dbReference type="PROSITE-ProRule" id="PRU00339"/>
    </source>
</evidence>
<evidence type="ECO:0000256" key="3">
    <source>
        <dbReference type="ARBA" id="ARBA00011970"/>
    </source>
</evidence>
<dbReference type="InterPro" id="IPR019734">
    <property type="entry name" value="TPR_rpt"/>
</dbReference>
<dbReference type="Pfam" id="PF13844">
    <property type="entry name" value="Glyco_transf_41"/>
    <property type="match status" value="2"/>
</dbReference>
<dbReference type="STRING" id="59920.PMN2A_1232"/>
<dbReference type="Pfam" id="PF13414">
    <property type="entry name" value="TPR_11"/>
    <property type="match status" value="2"/>
</dbReference>
<dbReference type="GO" id="GO:0006493">
    <property type="term" value="P:protein O-linked glycosylation"/>
    <property type="evidence" value="ECO:0007669"/>
    <property type="project" value="InterPro"/>
</dbReference>
<feature type="domain" description="O-GlcNAc transferase C-terminal" evidence="9">
    <location>
        <begin position="375"/>
        <end position="547"/>
    </location>
</feature>
<dbReference type="InterPro" id="IPR011990">
    <property type="entry name" value="TPR-like_helical_dom_sf"/>
</dbReference>
<dbReference type="HOGENOM" id="CLU_001721_5_0_3"/>
<dbReference type="EC" id="2.4.1.255" evidence="3"/>
<evidence type="ECO:0000313" key="10">
    <source>
        <dbReference type="EMBL" id="AAZ58722.1"/>
    </source>
</evidence>
<dbReference type="InterPro" id="IPR037919">
    <property type="entry name" value="OGT"/>
</dbReference>
<feature type="repeat" description="TPR" evidence="8">
    <location>
        <begin position="249"/>
        <end position="282"/>
    </location>
</feature>
<dbReference type="PANTHER" id="PTHR44366:SF1">
    <property type="entry name" value="UDP-N-ACETYLGLUCOSAMINE--PEPTIDE N-ACETYLGLUCOSAMINYLTRANSFERASE 110 KDA SUBUNIT"/>
    <property type="match status" value="1"/>
</dbReference>
<feature type="repeat" description="TPR" evidence="8">
    <location>
        <begin position="215"/>
        <end position="248"/>
    </location>
</feature>
<dbReference type="SUPFAM" id="SSF48452">
    <property type="entry name" value="TPR-like"/>
    <property type="match status" value="1"/>
</dbReference>
<dbReference type="SMART" id="SM00028">
    <property type="entry name" value="TPR"/>
    <property type="match status" value="7"/>
</dbReference>
<evidence type="ECO:0000313" key="11">
    <source>
        <dbReference type="Proteomes" id="UP000002535"/>
    </source>
</evidence>
<keyword evidence="11" id="KW-1185">Reference proteome</keyword>
<accession>Q46IF6</accession>
<dbReference type="InterPro" id="IPR029489">
    <property type="entry name" value="OGT/SEC/SPY_C"/>
</dbReference>
<feature type="repeat" description="TPR" evidence="8">
    <location>
        <begin position="79"/>
        <end position="112"/>
    </location>
</feature>
<dbReference type="Pfam" id="PF00515">
    <property type="entry name" value="TPR_1"/>
    <property type="match status" value="3"/>
</dbReference>
<evidence type="ECO:0000256" key="2">
    <source>
        <dbReference type="ARBA" id="ARBA00005386"/>
    </source>
</evidence>
<keyword evidence="7 8" id="KW-0802">TPR repeat</keyword>
<keyword evidence="5" id="KW-0808">Transferase</keyword>
<feature type="repeat" description="TPR" evidence="8">
    <location>
        <begin position="283"/>
        <end position="316"/>
    </location>
</feature>
<comment type="pathway">
    <text evidence="1">Protein modification; protein glycosylation.</text>
</comment>
<dbReference type="EMBL" id="CP000095">
    <property type="protein sequence ID" value="AAZ58722.1"/>
    <property type="molecule type" value="Genomic_DNA"/>
</dbReference>
<evidence type="ECO:0000256" key="5">
    <source>
        <dbReference type="ARBA" id="ARBA00022679"/>
    </source>
</evidence>
<evidence type="ECO:0000259" key="9">
    <source>
        <dbReference type="Pfam" id="PF13844"/>
    </source>
</evidence>
<feature type="repeat" description="TPR" evidence="8">
    <location>
        <begin position="181"/>
        <end position="214"/>
    </location>
</feature>
<dbReference type="PANTHER" id="PTHR44366">
    <property type="entry name" value="UDP-N-ACETYLGLUCOSAMINE--PEPTIDE N-ACETYLGLUCOSAMINYLTRANSFERASE 110 KDA SUBUNIT"/>
    <property type="match status" value="1"/>
</dbReference>
<evidence type="ECO:0000256" key="6">
    <source>
        <dbReference type="ARBA" id="ARBA00022737"/>
    </source>
</evidence>
<organism evidence="10 11">
    <name type="scientific">Prochlorococcus marinus (strain NATL2A)</name>
    <dbReference type="NCBI Taxonomy" id="59920"/>
    <lineage>
        <taxon>Bacteria</taxon>
        <taxon>Bacillati</taxon>
        <taxon>Cyanobacteriota</taxon>
        <taxon>Cyanophyceae</taxon>
        <taxon>Synechococcales</taxon>
        <taxon>Prochlorococcaceae</taxon>
        <taxon>Prochlorococcus</taxon>
    </lineage>
</organism>
<dbReference type="GO" id="GO:0097363">
    <property type="term" value="F:protein O-acetylglucosaminyltransferase activity"/>
    <property type="evidence" value="ECO:0007669"/>
    <property type="project" value="UniProtKB-EC"/>
</dbReference>
<evidence type="ECO:0000256" key="1">
    <source>
        <dbReference type="ARBA" id="ARBA00004922"/>
    </source>
</evidence>
<proteinExistence type="inferred from homology"/>
<dbReference type="PROSITE" id="PS50005">
    <property type="entry name" value="TPR"/>
    <property type="match status" value="7"/>
</dbReference>
<dbReference type="Gene3D" id="3.40.50.11380">
    <property type="match status" value="1"/>
</dbReference>
<comment type="similarity">
    <text evidence="2">Belongs to the glycosyltransferase 41 family. O-GlcNAc transferase subfamily.</text>
</comment>
<dbReference type="UniPathway" id="UPA00378"/>
<feature type="repeat" description="TPR" evidence="8">
    <location>
        <begin position="147"/>
        <end position="180"/>
    </location>
</feature>
<dbReference type="Gene3D" id="3.40.50.2000">
    <property type="entry name" value="Glycogen Phosphorylase B"/>
    <property type="match status" value="1"/>
</dbReference>
<dbReference type="OrthoDB" id="238183at2"/>
<protein>
    <recommendedName>
        <fullName evidence="3">protein O-GlcNAc transferase</fullName>
        <ecNumber evidence="3">2.4.1.255</ecNumber>
    </recommendedName>
</protein>
<dbReference type="Proteomes" id="UP000002535">
    <property type="component" value="Chromosome"/>
</dbReference>
<feature type="repeat" description="TPR" evidence="8">
    <location>
        <begin position="113"/>
        <end position="146"/>
    </location>
</feature>
<dbReference type="AlphaFoldDB" id="Q46IF6"/>
<keyword evidence="6" id="KW-0677">Repeat</keyword>
<dbReference type="CAZy" id="GT41">
    <property type="family name" value="Glycosyltransferase Family 41"/>
</dbReference>
<evidence type="ECO:0000256" key="4">
    <source>
        <dbReference type="ARBA" id="ARBA00022676"/>
    </source>
</evidence>
<feature type="domain" description="O-GlcNAc transferase C-terminal" evidence="9">
    <location>
        <begin position="555"/>
        <end position="740"/>
    </location>
</feature>
<evidence type="ECO:0000256" key="7">
    <source>
        <dbReference type="ARBA" id="ARBA00022803"/>
    </source>
</evidence>
<dbReference type="PhylomeDB" id="Q46IF6"/>
<dbReference type="PROSITE" id="PS50293">
    <property type="entry name" value="TPR_REGION"/>
    <property type="match status" value="6"/>
</dbReference>
<keyword evidence="4" id="KW-0328">Glycosyltransferase</keyword>